<dbReference type="SMART" id="SM00225">
    <property type="entry name" value="BTB"/>
    <property type="match status" value="1"/>
</dbReference>
<keyword evidence="3" id="KW-1185">Reference proteome</keyword>
<dbReference type="PANTHER" id="PTHR22743:SF165">
    <property type="entry name" value="BTB AND MATH DOMAIN CONTAINING-RELATED"/>
    <property type="match status" value="1"/>
</dbReference>
<accession>A0A2G5UQX3</accession>
<dbReference type="Pfam" id="PF00917">
    <property type="entry name" value="MATH"/>
    <property type="match status" value="1"/>
</dbReference>
<dbReference type="SUPFAM" id="SSF54695">
    <property type="entry name" value="POZ domain"/>
    <property type="match status" value="1"/>
</dbReference>
<evidence type="ECO:0000313" key="2">
    <source>
        <dbReference type="EMBL" id="PIC41957.1"/>
    </source>
</evidence>
<protein>
    <recommendedName>
        <fullName evidence="1">BTB domain-containing protein</fullName>
    </recommendedName>
</protein>
<comment type="caution">
    <text evidence="2">The sequence shown here is derived from an EMBL/GenBank/DDBJ whole genome shotgun (WGS) entry which is preliminary data.</text>
</comment>
<gene>
    <name evidence="2" type="primary">Cnig_chr_III.g9193</name>
    <name evidence="2" type="ORF">B9Z55_009193</name>
</gene>
<dbReference type="PROSITE" id="PS50097">
    <property type="entry name" value="BTB"/>
    <property type="match status" value="1"/>
</dbReference>
<dbReference type="EMBL" id="PDUG01000003">
    <property type="protein sequence ID" value="PIC41957.1"/>
    <property type="molecule type" value="Genomic_DNA"/>
</dbReference>
<organism evidence="2 3">
    <name type="scientific">Caenorhabditis nigoni</name>
    <dbReference type="NCBI Taxonomy" id="1611254"/>
    <lineage>
        <taxon>Eukaryota</taxon>
        <taxon>Metazoa</taxon>
        <taxon>Ecdysozoa</taxon>
        <taxon>Nematoda</taxon>
        <taxon>Chromadorea</taxon>
        <taxon>Rhabditida</taxon>
        <taxon>Rhabditina</taxon>
        <taxon>Rhabditomorpha</taxon>
        <taxon>Rhabditoidea</taxon>
        <taxon>Rhabditidae</taxon>
        <taxon>Peloderinae</taxon>
        <taxon>Caenorhabditis</taxon>
    </lineage>
</organism>
<dbReference type="CDD" id="cd18186">
    <property type="entry name" value="BTB_POZ_ZBTB_KLHL-like"/>
    <property type="match status" value="1"/>
</dbReference>
<evidence type="ECO:0000259" key="1">
    <source>
        <dbReference type="PROSITE" id="PS50097"/>
    </source>
</evidence>
<proteinExistence type="predicted"/>
<dbReference type="InterPro" id="IPR002083">
    <property type="entry name" value="MATH/TRAF_dom"/>
</dbReference>
<sequence length="312" mass="36169">MSENQEKSFSICQVFNNISSLKDNVVTDGDSVKRFGVFWKIQLYKLSDGAINPYLFCESSEANNWSIKAICEIIVGGKPFITGQQFEFTKVFKTFRPLWIPKIEFPKYGIDDSVTIEFRLKIIDMTGIVEKQKSMNFDDDVAKASSDVVLMVGDQKFYVCKMYLSFHSSYFKSLFSGNFQESGKTEIELKDIDPDVFQYFLELIYGISSVDDTMIVEILKLADFFDAQIVVKRCEEFFLNGSEKPLKVKFPAALKYRMERLKVKCYSSGNRFPIRFEKISNQIRENTGAEMARSGRKISRIRLDFHQIWLEK</sequence>
<feature type="domain" description="BTB" evidence="1">
    <location>
        <begin position="146"/>
        <end position="205"/>
    </location>
</feature>
<dbReference type="Pfam" id="PF00651">
    <property type="entry name" value="BTB"/>
    <property type="match status" value="1"/>
</dbReference>
<name>A0A2G5UQX3_9PELO</name>
<dbReference type="InterPro" id="IPR011333">
    <property type="entry name" value="SKP1/BTB/POZ_sf"/>
</dbReference>
<dbReference type="AlphaFoldDB" id="A0A2G5UQX3"/>
<evidence type="ECO:0000313" key="3">
    <source>
        <dbReference type="Proteomes" id="UP000230233"/>
    </source>
</evidence>
<dbReference type="OrthoDB" id="6359816at2759"/>
<dbReference type="InterPro" id="IPR000210">
    <property type="entry name" value="BTB/POZ_dom"/>
</dbReference>
<dbReference type="Gene3D" id="3.30.710.10">
    <property type="entry name" value="Potassium Channel Kv1.1, Chain A"/>
    <property type="match status" value="1"/>
</dbReference>
<dbReference type="InterPro" id="IPR052664">
    <property type="entry name" value="BTB-MATH_domain_protein"/>
</dbReference>
<reference evidence="3" key="1">
    <citation type="submission" date="2017-10" db="EMBL/GenBank/DDBJ databases">
        <title>Rapid genome shrinkage in a self-fertile nematode reveals novel sperm competition proteins.</title>
        <authorList>
            <person name="Yin D."/>
            <person name="Schwarz E.M."/>
            <person name="Thomas C.G."/>
            <person name="Felde R.L."/>
            <person name="Korf I.F."/>
            <person name="Cutter A.D."/>
            <person name="Schartner C.M."/>
            <person name="Ralston E.J."/>
            <person name="Meyer B.J."/>
            <person name="Haag E.S."/>
        </authorList>
    </citation>
    <scope>NUCLEOTIDE SEQUENCE [LARGE SCALE GENOMIC DNA]</scope>
    <source>
        <strain evidence="3">JU1422</strain>
    </source>
</reference>
<dbReference type="CDD" id="cd00121">
    <property type="entry name" value="MATH"/>
    <property type="match status" value="1"/>
</dbReference>
<dbReference type="PANTHER" id="PTHR22743">
    <property type="entry name" value="MEPRIN/TRAF-LIKE MATH FAMILY-C.ELEGANS"/>
    <property type="match status" value="1"/>
</dbReference>
<dbReference type="Proteomes" id="UP000230233">
    <property type="component" value="Chromosome III"/>
</dbReference>